<dbReference type="PANTHER" id="PTHR33778:SF1">
    <property type="entry name" value="MAGNESIUM TRANSPORTER YHID-RELATED"/>
    <property type="match status" value="1"/>
</dbReference>
<organism evidence="9 12">
    <name type="scientific">Methylopila capsulata</name>
    <dbReference type="NCBI Taxonomy" id="61654"/>
    <lineage>
        <taxon>Bacteria</taxon>
        <taxon>Pseudomonadati</taxon>
        <taxon>Pseudomonadota</taxon>
        <taxon>Alphaproteobacteria</taxon>
        <taxon>Hyphomicrobiales</taxon>
        <taxon>Methylopilaceae</taxon>
        <taxon>Methylopila</taxon>
    </lineage>
</organism>
<comment type="subcellular location">
    <subcellularLocation>
        <location evidence="7">Cell inner membrane</location>
        <topology evidence="7">Multi-pass membrane protein</topology>
    </subcellularLocation>
    <subcellularLocation>
        <location evidence="1">Cell membrane</location>
        <topology evidence="1">Multi-pass membrane protein</topology>
    </subcellularLocation>
</comment>
<dbReference type="AlphaFoldDB" id="A0A9W6IU97"/>
<reference evidence="10 11" key="2">
    <citation type="submission" date="2021-01" db="EMBL/GenBank/DDBJ databases">
        <title>Genomic Encyclopedia of Type Strains, Phase IV (KMG-IV): sequencing the most valuable type-strain genomes for metagenomic binning, comparative biology and taxonomic classification.</title>
        <authorList>
            <person name="Goeker M."/>
        </authorList>
    </citation>
    <scope>NUCLEOTIDE SEQUENCE [LARGE SCALE GENOMIC DNA]</scope>
    <source>
        <strain evidence="10 11">DSM 6130</strain>
    </source>
</reference>
<evidence type="ECO:0000256" key="7">
    <source>
        <dbReference type="RuleBase" id="RU365041"/>
    </source>
</evidence>
<sequence>MRELTDPYFLDACLRLAAAAGCGIAIGLNRDLKSKPVGMRTLGLVSVGAALISLSALQAPELRANPDAYSRVVQGILQGVLTGIGFLGAGAILKRADGPEIKGLTTAAAVWATAALGVACALAEWPLVAVGLAVTLAVLIVPKRVAGWFGRDDAD</sequence>
<comment type="similarity">
    <text evidence="2 7">Belongs to the MgtC/SapB family.</text>
</comment>
<dbReference type="Proteomes" id="UP001143400">
    <property type="component" value="Unassembled WGS sequence"/>
</dbReference>
<proteinExistence type="inferred from homology"/>
<evidence type="ECO:0000256" key="4">
    <source>
        <dbReference type="ARBA" id="ARBA00022692"/>
    </source>
</evidence>
<keyword evidence="11" id="KW-1185">Reference proteome</keyword>
<dbReference type="InterPro" id="IPR049177">
    <property type="entry name" value="MgtC_SapB_SrpB_YhiD_N"/>
</dbReference>
<feature type="transmembrane region" description="Helical" evidence="7">
    <location>
        <begin position="41"/>
        <end position="60"/>
    </location>
</feature>
<dbReference type="EMBL" id="JAFBCY010000001">
    <property type="protein sequence ID" value="MBM7850124.1"/>
    <property type="molecule type" value="Genomic_DNA"/>
</dbReference>
<reference evidence="9" key="3">
    <citation type="submission" date="2023-01" db="EMBL/GenBank/DDBJ databases">
        <authorList>
            <person name="Sun Q."/>
            <person name="Evtushenko L."/>
        </authorList>
    </citation>
    <scope>NUCLEOTIDE SEQUENCE</scope>
    <source>
        <strain evidence="9">VKM B-1606</strain>
    </source>
</reference>
<protein>
    <recommendedName>
        <fullName evidence="7">Protein MgtC</fullName>
    </recommendedName>
</protein>
<evidence type="ECO:0000313" key="12">
    <source>
        <dbReference type="Proteomes" id="UP001143400"/>
    </source>
</evidence>
<accession>A0A9W6IU97</accession>
<feature type="transmembrane region" description="Helical" evidence="7">
    <location>
        <begin position="72"/>
        <end position="93"/>
    </location>
</feature>
<evidence type="ECO:0000313" key="10">
    <source>
        <dbReference type="EMBL" id="MBM7850124.1"/>
    </source>
</evidence>
<keyword evidence="5 7" id="KW-1133">Transmembrane helix</keyword>
<keyword evidence="4 7" id="KW-0812">Transmembrane</keyword>
<evidence type="ECO:0000256" key="6">
    <source>
        <dbReference type="ARBA" id="ARBA00023136"/>
    </source>
</evidence>
<dbReference type="RefSeq" id="WP_204948583.1">
    <property type="nucleotide sequence ID" value="NZ_BSFF01000002.1"/>
</dbReference>
<feature type="domain" description="MgtC/SapB/SrpB/YhiD N-terminal" evidence="8">
    <location>
        <begin position="16"/>
        <end position="145"/>
    </location>
</feature>
<dbReference type="PANTHER" id="PTHR33778">
    <property type="entry name" value="PROTEIN MGTC"/>
    <property type="match status" value="1"/>
</dbReference>
<evidence type="ECO:0000256" key="1">
    <source>
        <dbReference type="ARBA" id="ARBA00004651"/>
    </source>
</evidence>
<dbReference type="InterPro" id="IPR003416">
    <property type="entry name" value="MgtC/SapB/SrpB/YhiD_fam"/>
</dbReference>
<evidence type="ECO:0000256" key="2">
    <source>
        <dbReference type="ARBA" id="ARBA00009298"/>
    </source>
</evidence>
<evidence type="ECO:0000259" key="8">
    <source>
        <dbReference type="Pfam" id="PF02308"/>
    </source>
</evidence>
<dbReference type="Pfam" id="PF02308">
    <property type="entry name" value="MgtC"/>
    <property type="match status" value="1"/>
</dbReference>
<dbReference type="EMBL" id="BSFF01000002">
    <property type="protein sequence ID" value="GLK55415.1"/>
    <property type="molecule type" value="Genomic_DNA"/>
</dbReference>
<evidence type="ECO:0000256" key="5">
    <source>
        <dbReference type="ARBA" id="ARBA00022989"/>
    </source>
</evidence>
<evidence type="ECO:0000313" key="9">
    <source>
        <dbReference type="EMBL" id="GLK55415.1"/>
    </source>
</evidence>
<comment type="caution">
    <text evidence="9">The sequence shown here is derived from an EMBL/GenBank/DDBJ whole genome shotgun (WGS) entry which is preliminary data.</text>
</comment>
<evidence type="ECO:0000313" key="11">
    <source>
        <dbReference type="Proteomes" id="UP000758856"/>
    </source>
</evidence>
<name>A0A9W6IU97_9HYPH</name>
<keyword evidence="6 7" id="KW-0472">Membrane</keyword>
<gene>
    <name evidence="9" type="ORF">GCM10008170_14340</name>
    <name evidence="10" type="ORF">JOD31_000336</name>
</gene>
<dbReference type="GO" id="GO:0005886">
    <property type="term" value="C:plasma membrane"/>
    <property type="evidence" value="ECO:0007669"/>
    <property type="project" value="UniProtKB-SubCell"/>
</dbReference>
<reference evidence="9" key="1">
    <citation type="journal article" date="2014" name="Int. J. Syst. Evol. Microbiol.">
        <title>Complete genome sequence of Corynebacterium casei LMG S-19264T (=DSM 44701T), isolated from a smear-ripened cheese.</title>
        <authorList>
            <consortium name="US DOE Joint Genome Institute (JGI-PGF)"/>
            <person name="Walter F."/>
            <person name="Albersmeier A."/>
            <person name="Kalinowski J."/>
            <person name="Ruckert C."/>
        </authorList>
    </citation>
    <scope>NUCLEOTIDE SEQUENCE</scope>
    <source>
        <strain evidence="9">VKM B-1606</strain>
    </source>
</reference>
<keyword evidence="3" id="KW-1003">Cell membrane</keyword>
<dbReference type="Proteomes" id="UP000758856">
    <property type="component" value="Unassembled WGS sequence"/>
</dbReference>
<evidence type="ECO:0000256" key="3">
    <source>
        <dbReference type="ARBA" id="ARBA00022475"/>
    </source>
</evidence>
<keyword evidence="7" id="KW-0997">Cell inner membrane</keyword>
<dbReference type="PRINTS" id="PR01837">
    <property type="entry name" value="MGTCSAPBPROT"/>
</dbReference>
<feature type="transmembrane region" description="Helical" evidence="7">
    <location>
        <begin position="100"/>
        <end position="119"/>
    </location>
</feature>